<accession>A0A067MI23</accession>
<keyword evidence="1" id="KW-0472">Membrane</keyword>
<evidence type="ECO:0000256" key="1">
    <source>
        <dbReference type="SAM" id="Phobius"/>
    </source>
</evidence>
<dbReference type="InParanoid" id="A0A067MI23"/>
<dbReference type="Proteomes" id="UP000027195">
    <property type="component" value="Unassembled WGS sequence"/>
</dbReference>
<protein>
    <submittedName>
        <fullName evidence="3">Uncharacterized protein</fullName>
    </submittedName>
</protein>
<feature type="transmembrane region" description="Helical" evidence="1">
    <location>
        <begin position="161"/>
        <end position="181"/>
    </location>
</feature>
<feature type="transmembrane region" description="Helical" evidence="1">
    <location>
        <begin position="130"/>
        <end position="155"/>
    </location>
</feature>
<evidence type="ECO:0000313" key="3">
    <source>
        <dbReference type="EMBL" id="KDQ11547.1"/>
    </source>
</evidence>
<keyword evidence="2" id="KW-0732">Signal</keyword>
<gene>
    <name evidence="3" type="ORF">BOTBODRAFT_452131</name>
</gene>
<keyword evidence="1" id="KW-1133">Transmembrane helix</keyword>
<evidence type="ECO:0000256" key="2">
    <source>
        <dbReference type="SAM" id="SignalP"/>
    </source>
</evidence>
<keyword evidence="4" id="KW-1185">Reference proteome</keyword>
<evidence type="ECO:0000313" key="4">
    <source>
        <dbReference type="Proteomes" id="UP000027195"/>
    </source>
</evidence>
<proteinExistence type="predicted"/>
<dbReference type="AlphaFoldDB" id="A0A067MI23"/>
<keyword evidence="1" id="KW-0812">Transmembrane</keyword>
<dbReference type="HOGENOM" id="CLU_1331748_0_0_1"/>
<feature type="transmembrane region" description="Helical" evidence="1">
    <location>
        <begin position="93"/>
        <end position="118"/>
    </location>
</feature>
<dbReference type="EMBL" id="KL198057">
    <property type="protein sequence ID" value="KDQ11547.1"/>
    <property type="molecule type" value="Genomic_DNA"/>
</dbReference>
<name>A0A067MI23_BOTB1</name>
<feature type="chain" id="PRO_5001641303" evidence="2">
    <location>
        <begin position="19"/>
        <end position="183"/>
    </location>
</feature>
<organism evidence="3 4">
    <name type="scientific">Botryobasidium botryosum (strain FD-172 SS1)</name>
    <dbReference type="NCBI Taxonomy" id="930990"/>
    <lineage>
        <taxon>Eukaryota</taxon>
        <taxon>Fungi</taxon>
        <taxon>Dikarya</taxon>
        <taxon>Basidiomycota</taxon>
        <taxon>Agaricomycotina</taxon>
        <taxon>Agaricomycetes</taxon>
        <taxon>Cantharellales</taxon>
        <taxon>Botryobasidiaceae</taxon>
        <taxon>Botryobasidium</taxon>
    </lineage>
</organism>
<feature type="signal peptide" evidence="2">
    <location>
        <begin position="1"/>
        <end position="18"/>
    </location>
</feature>
<sequence length="183" mass="18606">MRFGAILSVLSLGLLAIAAPTPSLQDVAVARSAPVDLVVRDVVSPALSFDKGVGDVVAARAAAADDFMAQLNSINNDLKAKASQLDVVADVNAWIALVAAIEVHIGVLVNLFTAAIAAKVNLDARIAIVVQIWIGLFTHIGAAWTPLAAPIYSAINASPAASALVSLGINIVVSLGIVVGVKA</sequence>
<reference evidence="4" key="1">
    <citation type="journal article" date="2014" name="Proc. Natl. Acad. Sci. U.S.A.">
        <title>Extensive sampling of basidiomycete genomes demonstrates inadequacy of the white-rot/brown-rot paradigm for wood decay fungi.</title>
        <authorList>
            <person name="Riley R."/>
            <person name="Salamov A.A."/>
            <person name="Brown D.W."/>
            <person name="Nagy L.G."/>
            <person name="Floudas D."/>
            <person name="Held B.W."/>
            <person name="Levasseur A."/>
            <person name="Lombard V."/>
            <person name="Morin E."/>
            <person name="Otillar R."/>
            <person name="Lindquist E.A."/>
            <person name="Sun H."/>
            <person name="LaButti K.M."/>
            <person name="Schmutz J."/>
            <person name="Jabbour D."/>
            <person name="Luo H."/>
            <person name="Baker S.E."/>
            <person name="Pisabarro A.G."/>
            <person name="Walton J.D."/>
            <person name="Blanchette R.A."/>
            <person name="Henrissat B."/>
            <person name="Martin F."/>
            <person name="Cullen D."/>
            <person name="Hibbett D.S."/>
            <person name="Grigoriev I.V."/>
        </authorList>
    </citation>
    <scope>NUCLEOTIDE SEQUENCE [LARGE SCALE GENOMIC DNA]</scope>
    <source>
        <strain evidence="4">FD-172 SS1</strain>
    </source>
</reference>